<keyword evidence="1" id="KW-0812">Transmembrane</keyword>
<gene>
    <name evidence="2" type="ORF">BWQ96_07361</name>
</gene>
<dbReference type="EMBL" id="NBIV01000145">
    <property type="protein sequence ID" value="PXF42914.1"/>
    <property type="molecule type" value="Genomic_DNA"/>
</dbReference>
<proteinExistence type="predicted"/>
<evidence type="ECO:0000256" key="1">
    <source>
        <dbReference type="SAM" id="Phobius"/>
    </source>
</evidence>
<dbReference type="Proteomes" id="UP000247409">
    <property type="component" value="Unassembled WGS sequence"/>
</dbReference>
<sequence length="290" mass="33290">MFWAESRMLRKLKSPNRGEVEWIASVKQSMPQQERRSFEKVFAHSVVSLSKGRHTPYGRLYHTAYRLFMLSIDMVIVVLGVDVLTSEAVIALRLLIYSGSLSVLGAQRFTTGTYFWLFWPPALFASLVIADGFVPKWKPSWSYLVPTVLIAISISVDLLFGARATAFALKQHDVDMFSITNRILNGENLTKNQQDHINCILENPKCLKTKNNKYWRFSYETVFGYIMLILVAFSILLYDISPTQRPFFFVIDTFEILADTLFILNDAQVAPTLFEELVHRASRQTRALLD</sequence>
<feature type="transmembrane region" description="Helical" evidence="1">
    <location>
        <begin position="90"/>
        <end position="107"/>
    </location>
</feature>
<name>A0A2V3ILE9_9FLOR</name>
<feature type="transmembrane region" description="Helical" evidence="1">
    <location>
        <begin position="140"/>
        <end position="160"/>
    </location>
</feature>
<protein>
    <submittedName>
        <fullName evidence="2">Uncharacterized protein</fullName>
    </submittedName>
</protein>
<organism evidence="2 3">
    <name type="scientific">Gracilariopsis chorda</name>
    <dbReference type="NCBI Taxonomy" id="448386"/>
    <lineage>
        <taxon>Eukaryota</taxon>
        <taxon>Rhodophyta</taxon>
        <taxon>Florideophyceae</taxon>
        <taxon>Rhodymeniophycidae</taxon>
        <taxon>Gracilariales</taxon>
        <taxon>Gracilariaceae</taxon>
        <taxon>Gracilariopsis</taxon>
    </lineage>
</organism>
<comment type="caution">
    <text evidence="2">The sequence shown here is derived from an EMBL/GenBank/DDBJ whole genome shotgun (WGS) entry which is preliminary data.</text>
</comment>
<evidence type="ECO:0000313" key="2">
    <source>
        <dbReference type="EMBL" id="PXF42914.1"/>
    </source>
</evidence>
<feature type="transmembrane region" description="Helical" evidence="1">
    <location>
        <begin position="217"/>
        <end position="238"/>
    </location>
</feature>
<keyword evidence="3" id="KW-1185">Reference proteome</keyword>
<feature type="transmembrane region" description="Helical" evidence="1">
    <location>
        <begin position="114"/>
        <end position="134"/>
    </location>
</feature>
<keyword evidence="1" id="KW-0472">Membrane</keyword>
<reference evidence="2 3" key="1">
    <citation type="journal article" date="2018" name="Mol. Biol. Evol.">
        <title>Analysis of the draft genome of the red seaweed Gracilariopsis chorda provides insights into genome size evolution in Rhodophyta.</title>
        <authorList>
            <person name="Lee J."/>
            <person name="Yang E.C."/>
            <person name="Graf L."/>
            <person name="Yang J.H."/>
            <person name="Qiu H."/>
            <person name="Zel Zion U."/>
            <person name="Chan C.X."/>
            <person name="Stephens T.G."/>
            <person name="Weber A.P.M."/>
            <person name="Boo G.H."/>
            <person name="Boo S.M."/>
            <person name="Kim K.M."/>
            <person name="Shin Y."/>
            <person name="Jung M."/>
            <person name="Lee S.J."/>
            <person name="Yim H.S."/>
            <person name="Lee J.H."/>
            <person name="Bhattacharya D."/>
            <person name="Yoon H.S."/>
        </authorList>
    </citation>
    <scope>NUCLEOTIDE SEQUENCE [LARGE SCALE GENOMIC DNA]</scope>
    <source>
        <strain evidence="2 3">SKKU-2015</strain>
        <tissue evidence="2">Whole body</tissue>
    </source>
</reference>
<dbReference type="AlphaFoldDB" id="A0A2V3ILE9"/>
<accession>A0A2V3ILE9</accession>
<keyword evidence="1" id="KW-1133">Transmembrane helix</keyword>
<feature type="transmembrane region" description="Helical" evidence="1">
    <location>
        <begin position="63"/>
        <end position="84"/>
    </location>
</feature>
<evidence type="ECO:0000313" key="3">
    <source>
        <dbReference type="Proteomes" id="UP000247409"/>
    </source>
</evidence>